<dbReference type="AlphaFoldDB" id="A0AAP8TUT7"/>
<comment type="caution">
    <text evidence="8">The sequence shown here is derived from an EMBL/GenBank/DDBJ whole genome shotgun (WGS) entry which is preliminary data.</text>
</comment>
<protein>
    <submittedName>
        <fullName evidence="8">Fimbrial protein</fullName>
    </submittedName>
</protein>
<name>A0AAP8TUT7_SERMA</name>
<dbReference type="Gene3D" id="2.60.40.1090">
    <property type="entry name" value="Fimbrial-type adhesion domain"/>
    <property type="match status" value="1"/>
</dbReference>
<comment type="similarity">
    <text evidence="2">Belongs to the fimbrial protein family.</text>
</comment>
<accession>A0AAP8TUT7</accession>
<keyword evidence="3 5" id="KW-0732">Signal</keyword>
<dbReference type="InterPro" id="IPR050263">
    <property type="entry name" value="Bact_Fimbrial_Adh_Pro"/>
</dbReference>
<dbReference type="Pfam" id="PF00419">
    <property type="entry name" value="Fimbrial"/>
    <property type="match status" value="1"/>
</dbReference>
<feature type="chain" id="PRO_5042959152" evidence="5">
    <location>
        <begin position="23"/>
        <end position="182"/>
    </location>
</feature>
<dbReference type="InterPro" id="IPR008966">
    <property type="entry name" value="Adhesion_dom_sf"/>
</dbReference>
<evidence type="ECO:0000313" key="9">
    <source>
        <dbReference type="Proteomes" id="UP000237365"/>
    </source>
</evidence>
<evidence type="ECO:0000313" key="7">
    <source>
        <dbReference type="EMBL" id="MEX3188614.1"/>
    </source>
</evidence>
<organism evidence="8">
    <name type="scientific">Serratia marcescens</name>
    <dbReference type="NCBI Taxonomy" id="615"/>
    <lineage>
        <taxon>Bacteria</taxon>
        <taxon>Pseudomonadati</taxon>
        <taxon>Pseudomonadota</taxon>
        <taxon>Gammaproteobacteria</taxon>
        <taxon>Enterobacterales</taxon>
        <taxon>Yersiniaceae</taxon>
        <taxon>Serratia</taxon>
    </lineage>
</organism>
<reference evidence="8" key="1">
    <citation type="submission" date="2018-01" db="EMBL/GenBank/DDBJ databases">
        <title>The opportunistic pathogen Serratia marcescens is an overlooked threat to honeybees.</title>
        <authorList>
            <person name="Raymann K."/>
            <person name="Shaffer Z."/>
            <person name="Coon K."/>
            <person name="Salisbury S."/>
            <person name="Moran N.A."/>
        </authorList>
    </citation>
    <scope>NUCLEOTIDE SEQUENCE [LARGE SCALE GENOMIC DNA]</scope>
    <source>
        <strain evidence="8">KZ19</strain>
    </source>
</reference>
<evidence type="ECO:0000256" key="2">
    <source>
        <dbReference type="ARBA" id="ARBA00006671"/>
    </source>
</evidence>
<comment type="subcellular location">
    <subcellularLocation>
        <location evidence="1">Fimbrium</location>
    </subcellularLocation>
</comment>
<dbReference type="InterPro" id="IPR036937">
    <property type="entry name" value="Adhesion_dom_fimbrial_sf"/>
</dbReference>
<evidence type="ECO:0000256" key="4">
    <source>
        <dbReference type="ARBA" id="ARBA00023263"/>
    </source>
</evidence>
<dbReference type="EMBL" id="PQGI02000002">
    <property type="protein sequence ID" value="MEX3188614.1"/>
    <property type="molecule type" value="Genomic_DNA"/>
</dbReference>
<dbReference type="PANTHER" id="PTHR33420:SF12">
    <property type="entry name" value="FIMBRIN-LIKE PROTEIN FIMI-RELATED"/>
    <property type="match status" value="1"/>
</dbReference>
<gene>
    <name evidence="7" type="ORF">C3R40_018535</name>
    <name evidence="8" type="ORF">C3R40_24055</name>
</gene>
<evidence type="ECO:0000256" key="5">
    <source>
        <dbReference type="SAM" id="SignalP"/>
    </source>
</evidence>
<evidence type="ECO:0000313" key="8">
    <source>
        <dbReference type="EMBL" id="POP14815.1"/>
    </source>
</evidence>
<proteinExistence type="inferred from homology"/>
<sequence length="182" mass="19251">MQIRQLVAVLALLSMSGGSALAGNRHHVIIDGGMVHLRGALTEAACSVSTESAHQIIDMGQFRSNQFGDLGSFASPVEFNIRLTECSTAVSNTVGVAFYGVTDGKDPQVLKAGEGENAATGVGLALFDRNGVIIPPNTPPRTGMALHEGENILRFMARYRATSRQVVAGNADASTWFALTYQ</sequence>
<dbReference type="PANTHER" id="PTHR33420">
    <property type="entry name" value="FIMBRIAL SUBUNIT ELFA-RELATED"/>
    <property type="match status" value="1"/>
</dbReference>
<reference evidence="7 9" key="3">
    <citation type="submission" date="2024-07" db="EMBL/GenBank/DDBJ databases">
        <authorList>
            <person name="Raymann K."/>
        </authorList>
    </citation>
    <scope>NUCLEOTIDE SEQUENCE [LARGE SCALE GENOMIC DNA]</scope>
    <source>
        <strain evidence="7 9">KZ19</strain>
    </source>
</reference>
<reference evidence="7 9" key="2">
    <citation type="submission" date="2024-07" db="EMBL/GenBank/DDBJ databases">
        <title>Making a pathogen? Evaluating the impact of protist predation on the evolution of virulence in Serratia marcescens.</title>
        <authorList>
            <person name="Hopkins H."/>
            <person name="Lopezguerra C."/>
            <person name="Lau M.-J."/>
        </authorList>
    </citation>
    <scope>NUCLEOTIDE SEQUENCE [LARGE SCALE GENOMIC DNA]</scope>
    <source>
        <strain evidence="7 9">KZ19</strain>
    </source>
</reference>
<dbReference type="Proteomes" id="UP000237365">
    <property type="component" value="Unassembled WGS sequence"/>
</dbReference>
<dbReference type="EMBL" id="PQGI01000015">
    <property type="protein sequence ID" value="POP14815.1"/>
    <property type="molecule type" value="Genomic_DNA"/>
</dbReference>
<feature type="signal peptide" evidence="5">
    <location>
        <begin position="1"/>
        <end position="22"/>
    </location>
</feature>
<evidence type="ECO:0000259" key="6">
    <source>
        <dbReference type="Pfam" id="PF00419"/>
    </source>
</evidence>
<evidence type="ECO:0000256" key="3">
    <source>
        <dbReference type="ARBA" id="ARBA00022729"/>
    </source>
</evidence>
<feature type="domain" description="Fimbrial-type adhesion" evidence="6">
    <location>
        <begin position="36"/>
        <end position="182"/>
    </location>
</feature>
<dbReference type="GO" id="GO:0043709">
    <property type="term" value="P:cell adhesion involved in single-species biofilm formation"/>
    <property type="evidence" value="ECO:0007669"/>
    <property type="project" value="TreeGrafter"/>
</dbReference>
<evidence type="ECO:0000256" key="1">
    <source>
        <dbReference type="ARBA" id="ARBA00004561"/>
    </source>
</evidence>
<dbReference type="SUPFAM" id="SSF49401">
    <property type="entry name" value="Bacterial adhesins"/>
    <property type="match status" value="1"/>
</dbReference>
<dbReference type="InterPro" id="IPR000259">
    <property type="entry name" value="Adhesion_dom_fimbrial"/>
</dbReference>
<dbReference type="GO" id="GO:0009289">
    <property type="term" value="C:pilus"/>
    <property type="evidence" value="ECO:0007669"/>
    <property type="project" value="UniProtKB-SubCell"/>
</dbReference>
<keyword evidence="4" id="KW-0281">Fimbrium</keyword>